<dbReference type="EMBL" id="AEJF01000051">
    <property type="protein sequence ID" value="KLU27198.1"/>
    <property type="molecule type" value="Genomic_DNA"/>
</dbReference>
<dbReference type="RefSeq" id="WP_047845649.1">
    <property type="nucleotide sequence ID" value="NZ_AEJF01000051.1"/>
</dbReference>
<accession>A0A0J1G4T4</accession>
<comment type="caution">
    <text evidence="1">The sequence shown here is derived from an EMBL/GenBank/DDBJ whole genome shotgun (WGS) entry which is preliminary data.</text>
</comment>
<gene>
    <name evidence="1" type="ORF">EOS_05810</name>
</gene>
<sequence>MFGKPNRETFIAIASAAISAWSAYSAYQANNMKDEAISYSAKVTEQCQFEYRGGSLNGMAVMCWLVTISNTSDRRLSVTSADLENLNGGQHTQIGGFDTLETMDGKSLDLPISLDSGEARTILVKAPMLLEKGVYDALRKAEDDKHLELSKMKLAEVNTLLAEQNTDLLGNKVTLTVIDPKTSIRSMSSPFKRAENMLTLMTGRGARFKIRLVDSPDLP</sequence>
<name>A0A0J1G4T4_9BURK</name>
<protein>
    <submittedName>
        <fullName evidence="1">Uncharacterized protein</fullName>
    </submittedName>
</protein>
<evidence type="ECO:0000313" key="2">
    <source>
        <dbReference type="Proteomes" id="UP000035963"/>
    </source>
</evidence>
<dbReference type="Proteomes" id="UP000035963">
    <property type="component" value="Unassembled WGS sequence"/>
</dbReference>
<organism evidence="1 2">
    <name type="scientific">Caballeronia mineralivorans PML1(12)</name>
    <dbReference type="NCBI Taxonomy" id="908627"/>
    <lineage>
        <taxon>Bacteria</taxon>
        <taxon>Pseudomonadati</taxon>
        <taxon>Pseudomonadota</taxon>
        <taxon>Betaproteobacteria</taxon>
        <taxon>Burkholderiales</taxon>
        <taxon>Burkholderiaceae</taxon>
        <taxon>Caballeronia</taxon>
    </lineage>
</organism>
<dbReference type="PATRIC" id="fig|908627.4.peg.1288"/>
<dbReference type="AlphaFoldDB" id="A0A0J1G4T4"/>
<keyword evidence="2" id="KW-1185">Reference proteome</keyword>
<reference evidence="1 2" key="1">
    <citation type="journal article" date="2015" name="Genome Announc.">
        <title>Draft Genome Sequence of Burkholderia sp. Strain PML1(12), an Ectomycorrhizosphere-Inhabiting Bacterium with Effective Mineral-Weathering Ability.</title>
        <authorList>
            <person name="Uroz S."/>
            <person name="Oger P."/>
        </authorList>
    </citation>
    <scope>NUCLEOTIDE SEQUENCE [LARGE SCALE GENOMIC DNA]</scope>
    <source>
        <strain evidence="2">PML1(12)</strain>
    </source>
</reference>
<proteinExistence type="predicted"/>
<evidence type="ECO:0000313" key="1">
    <source>
        <dbReference type="EMBL" id="KLU27198.1"/>
    </source>
</evidence>